<dbReference type="PATRIC" id="fig|1423796.3.peg.446"/>
<dbReference type="EMBL" id="AYYI01000016">
    <property type="protein sequence ID" value="KRM99320.1"/>
    <property type="molecule type" value="Genomic_DNA"/>
</dbReference>
<protein>
    <submittedName>
        <fullName evidence="1">Uncharacterized protein</fullName>
    </submittedName>
</protein>
<evidence type="ECO:0000313" key="2">
    <source>
        <dbReference type="Proteomes" id="UP000051638"/>
    </source>
</evidence>
<organism evidence="1 2">
    <name type="scientific">Loigolactobacillus rennini DSM 20253</name>
    <dbReference type="NCBI Taxonomy" id="1423796"/>
    <lineage>
        <taxon>Bacteria</taxon>
        <taxon>Bacillati</taxon>
        <taxon>Bacillota</taxon>
        <taxon>Bacilli</taxon>
        <taxon>Lactobacillales</taxon>
        <taxon>Lactobacillaceae</taxon>
        <taxon>Loigolactobacillus</taxon>
    </lineage>
</organism>
<proteinExistence type="predicted"/>
<reference evidence="1 2" key="1">
    <citation type="journal article" date="2015" name="Genome Announc.">
        <title>Expanding the biotechnology potential of lactobacilli through comparative genomics of 213 strains and associated genera.</title>
        <authorList>
            <person name="Sun Z."/>
            <person name="Harris H.M."/>
            <person name="McCann A."/>
            <person name="Guo C."/>
            <person name="Argimon S."/>
            <person name="Zhang W."/>
            <person name="Yang X."/>
            <person name="Jeffery I.B."/>
            <person name="Cooney J.C."/>
            <person name="Kagawa T.F."/>
            <person name="Liu W."/>
            <person name="Song Y."/>
            <person name="Salvetti E."/>
            <person name="Wrobel A."/>
            <person name="Rasinkangas P."/>
            <person name="Parkhill J."/>
            <person name="Rea M.C."/>
            <person name="O'Sullivan O."/>
            <person name="Ritari J."/>
            <person name="Douillard F.P."/>
            <person name="Paul Ross R."/>
            <person name="Yang R."/>
            <person name="Briner A.E."/>
            <person name="Felis G.E."/>
            <person name="de Vos W.M."/>
            <person name="Barrangou R."/>
            <person name="Klaenhammer T.R."/>
            <person name="Caufield P.W."/>
            <person name="Cui Y."/>
            <person name="Zhang H."/>
            <person name="O'Toole P.W."/>
        </authorList>
    </citation>
    <scope>NUCLEOTIDE SEQUENCE [LARGE SCALE GENOMIC DNA]</scope>
    <source>
        <strain evidence="1 2">DSM 20253</strain>
    </source>
</reference>
<dbReference type="OrthoDB" id="2300181at2"/>
<comment type="caution">
    <text evidence="1">The sequence shown here is derived from an EMBL/GenBank/DDBJ whole genome shotgun (WGS) entry which is preliminary data.</text>
</comment>
<dbReference type="RefSeq" id="WP_057873309.1">
    <property type="nucleotide sequence ID" value="NZ_AYYI01000016.1"/>
</dbReference>
<dbReference type="AlphaFoldDB" id="A0A0R2D5R6"/>
<name>A0A0R2D5R6_9LACO</name>
<dbReference type="Proteomes" id="UP000051638">
    <property type="component" value="Unassembled WGS sequence"/>
</dbReference>
<evidence type="ECO:0000313" key="1">
    <source>
        <dbReference type="EMBL" id="KRM99320.1"/>
    </source>
</evidence>
<accession>A0A0R2D5R6</accession>
<keyword evidence="2" id="KW-1185">Reference proteome</keyword>
<gene>
    <name evidence="1" type="ORF">FC24_GL000434</name>
</gene>
<sequence>MTKGEVQRRLQRELFTVTRKFEIQIDDRLYTEAEFQNLKRTLLTLNQLGLTPAQMQQVTAG</sequence>